<dbReference type="InterPro" id="IPR011990">
    <property type="entry name" value="TPR-like_helical_dom_sf"/>
</dbReference>
<comment type="caution">
    <text evidence="3">The sequence shown here is derived from an EMBL/GenBank/DDBJ whole genome shotgun (WGS) entry which is preliminary data.</text>
</comment>
<dbReference type="Gene3D" id="3.40.50.300">
    <property type="entry name" value="P-loop containing nucleotide triphosphate hydrolases"/>
    <property type="match status" value="1"/>
</dbReference>
<dbReference type="SUPFAM" id="SSF48452">
    <property type="entry name" value="TPR-like"/>
    <property type="match status" value="3"/>
</dbReference>
<dbReference type="EMBL" id="LFIW01002706">
    <property type="protein sequence ID" value="KZL64291.1"/>
    <property type="molecule type" value="Genomic_DNA"/>
</dbReference>
<dbReference type="InterPro" id="IPR019734">
    <property type="entry name" value="TPR_rpt"/>
</dbReference>
<accession>A0A166M514</accession>
<feature type="region of interest" description="Disordered" evidence="1">
    <location>
        <begin position="714"/>
        <end position="744"/>
    </location>
</feature>
<feature type="region of interest" description="Disordered" evidence="1">
    <location>
        <begin position="348"/>
        <end position="385"/>
    </location>
</feature>
<sequence>MATRPGRRAEFEIAVVCALPLEYDAAALAFDEFWDDDGDTYGKAPGDPNTYTTGRVGQYNVVLALLPNMGKVSAAGAAASLRSSYTGLRLAILSGICGGVPAPGTEDEIVLGDVVISKTVVQYDYGRQYPDRFIRRDTVDDNLGRPNKDIQSLLATFQTDRGRDGLQSGATQALNQIRENAAKRRRRGAKYVRPSPSEDKLFKPEYQHKHRNRSDCGCVEQACEAARAASCDELCCDSAELVPRERLQKTLETNGADGDEFEIYVGCVGSADMVMKSGEDRNRIAREHGIIAFEMEGAGVWDEVPCIVVKGVCDYADSHKNKKWQAYAAATAASVTKALLARYIQTDKPPADDRTGAAASPATSRGSGPVFNGPITGKHVVAGQHTSGGTTNMSFACMFKAEEERDCLASKSSGTHTNGGKPYSYGMDPEMVFNGPLHGQGVVAGMRVSGGTANVHFHHTGDRTRSAPLRNLPFSRNEDVVIRLAIFSQLDQLLPVSEARSAALWGLGGSGKTQVALEFAYRRAEDDKTCSIFWVHADTEATFAQDFALIARKAGLPTPNGEELLTAVCHFIESQPRWLLVLDNADDLRLFGVGATRQADSTTQSAPKNLYHYIPKGPLGSVLWTSRDSRIAGTLVGPLRAIQIASMLPIEAQALLAAIRGSDLSDEELDDAVALLSELHHIPLPSRSYTYWLVDNQNIPAEIIKAAAAAGISSTAGNSRDGSRGHSCADDESAEDPDGSDDATEEAVIRLREFSFLHMTVTPDGKTVYDMHQLVQEATLYSHSVDKDVKKKDCEEYVPHVLRASKWAEVAEEEIMVSDLLMKTSGYLHDRGRWNEKEIIDDKAFSLRREALGRKHPDTISSMARLTATYYAQGRYEEDERISEEVQELCQKILGKKHPDTISSMADLATTYHGQGRYKEAEKLCEEVVEMQQEILGRRHPDTFESMRGLAAIYHGQGRYEEAERIMIAVIELRQEILGKKHPDTISDMADLSTTYYGQGRDEEAEKLCEEALELRNEILGQKHPDRISSMANLATIYHGQGRYEEAEKIKEEVVEMQQEVLGRRHSDTVESMYGLAGTYLKQGRYNEAEKLSVEVLALRKEVLGETHPRTAKSMSRLAQCWKSQGRGPDAVALMAKCYQLQCDVLGPTHRRSRRTKAIIDSWNP</sequence>
<dbReference type="SUPFAM" id="SSF53167">
    <property type="entry name" value="Purine and uridine phosphorylases"/>
    <property type="match status" value="1"/>
</dbReference>
<dbReference type="Pfam" id="PF13424">
    <property type="entry name" value="TPR_12"/>
    <property type="match status" value="2"/>
</dbReference>
<dbReference type="STRING" id="1573173.A0A166M514"/>
<evidence type="ECO:0000259" key="2">
    <source>
        <dbReference type="Pfam" id="PF01048"/>
    </source>
</evidence>
<proteinExistence type="predicted"/>
<dbReference type="Pfam" id="PF01048">
    <property type="entry name" value="PNP_UDP_1"/>
    <property type="match status" value="1"/>
</dbReference>
<feature type="domain" description="Nucleoside phosphorylase" evidence="2">
    <location>
        <begin position="12"/>
        <end position="129"/>
    </location>
</feature>
<evidence type="ECO:0000256" key="1">
    <source>
        <dbReference type="SAM" id="MobiDB-lite"/>
    </source>
</evidence>
<dbReference type="GO" id="GO:0003824">
    <property type="term" value="F:catalytic activity"/>
    <property type="evidence" value="ECO:0007669"/>
    <property type="project" value="InterPro"/>
</dbReference>
<dbReference type="Proteomes" id="UP000076584">
    <property type="component" value="Unassembled WGS sequence"/>
</dbReference>
<evidence type="ECO:0000313" key="4">
    <source>
        <dbReference type="Proteomes" id="UP000076584"/>
    </source>
</evidence>
<dbReference type="Pfam" id="PF13374">
    <property type="entry name" value="TPR_10"/>
    <property type="match status" value="4"/>
</dbReference>
<gene>
    <name evidence="3" type="ORF">CI238_00559</name>
</gene>
<dbReference type="InterPro" id="IPR027417">
    <property type="entry name" value="P-loop_NTPase"/>
</dbReference>
<dbReference type="SUPFAM" id="SSF52540">
    <property type="entry name" value="P-loop containing nucleoside triphosphate hydrolases"/>
    <property type="match status" value="1"/>
</dbReference>
<name>A0A166M514_COLIC</name>
<organism evidence="3 4">
    <name type="scientific">Colletotrichum incanum</name>
    <name type="common">Soybean anthracnose fungus</name>
    <dbReference type="NCBI Taxonomy" id="1573173"/>
    <lineage>
        <taxon>Eukaryota</taxon>
        <taxon>Fungi</taxon>
        <taxon>Dikarya</taxon>
        <taxon>Ascomycota</taxon>
        <taxon>Pezizomycotina</taxon>
        <taxon>Sordariomycetes</taxon>
        <taxon>Hypocreomycetidae</taxon>
        <taxon>Glomerellales</taxon>
        <taxon>Glomerellaceae</taxon>
        <taxon>Colletotrichum</taxon>
        <taxon>Colletotrichum spaethianum species complex</taxon>
    </lineage>
</organism>
<feature type="compositionally biased region" description="Acidic residues" evidence="1">
    <location>
        <begin position="730"/>
        <end position="744"/>
    </location>
</feature>
<dbReference type="InterPro" id="IPR053137">
    <property type="entry name" value="NLR-like"/>
</dbReference>
<dbReference type="PANTHER" id="PTHR46082">
    <property type="entry name" value="ATP/GTP-BINDING PROTEIN-RELATED"/>
    <property type="match status" value="1"/>
</dbReference>
<dbReference type="InterPro" id="IPR035994">
    <property type="entry name" value="Nucleoside_phosphorylase_sf"/>
</dbReference>
<dbReference type="AlphaFoldDB" id="A0A166M514"/>
<dbReference type="PANTHER" id="PTHR46082:SF6">
    <property type="entry name" value="AAA+ ATPASE DOMAIN-CONTAINING PROTEIN-RELATED"/>
    <property type="match status" value="1"/>
</dbReference>
<dbReference type="InterPro" id="IPR000845">
    <property type="entry name" value="Nucleoside_phosphorylase_d"/>
</dbReference>
<dbReference type="GO" id="GO:0009116">
    <property type="term" value="P:nucleoside metabolic process"/>
    <property type="evidence" value="ECO:0007669"/>
    <property type="project" value="InterPro"/>
</dbReference>
<dbReference type="Gene3D" id="3.40.50.1580">
    <property type="entry name" value="Nucleoside phosphorylase domain"/>
    <property type="match status" value="1"/>
</dbReference>
<protein>
    <submittedName>
        <fullName evidence="3">Phosphorylase superfamily protein</fullName>
    </submittedName>
</protein>
<reference evidence="3 4" key="1">
    <citation type="submission" date="2015-06" db="EMBL/GenBank/DDBJ databases">
        <title>Survival trade-offs in plant roots during colonization by closely related pathogenic and mutualistic fungi.</title>
        <authorList>
            <person name="Hacquard S."/>
            <person name="Kracher B."/>
            <person name="Hiruma K."/>
            <person name="Weinman A."/>
            <person name="Muench P."/>
            <person name="Garrido Oter R."/>
            <person name="Ver Loren van Themaat E."/>
            <person name="Dallerey J.-F."/>
            <person name="Damm U."/>
            <person name="Henrissat B."/>
            <person name="Lespinet O."/>
            <person name="Thon M."/>
            <person name="Kemen E."/>
            <person name="McHardy A.C."/>
            <person name="Schulze-Lefert P."/>
            <person name="O'Connell R.J."/>
        </authorList>
    </citation>
    <scope>NUCLEOTIDE SEQUENCE [LARGE SCALE GENOMIC DNA]</scope>
    <source>
        <strain evidence="3 4">MAFF 238704</strain>
    </source>
</reference>
<keyword evidence="4" id="KW-1185">Reference proteome</keyword>
<dbReference type="Gene3D" id="1.25.40.10">
    <property type="entry name" value="Tetratricopeptide repeat domain"/>
    <property type="match status" value="2"/>
</dbReference>
<dbReference type="SMART" id="SM00028">
    <property type="entry name" value="TPR"/>
    <property type="match status" value="5"/>
</dbReference>
<evidence type="ECO:0000313" key="3">
    <source>
        <dbReference type="EMBL" id="KZL64291.1"/>
    </source>
</evidence>